<evidence type="ECO:0000256" key="4">
    <source>
        <dbReference type="SAM" id="MobiDB-lite"/>
    </source>
</evidence>
<accession>A0A4R7I5H7</accession>
<dbReference type="OrthoDB" id="9805147at2"/>
<dbReference type="FunFam" id="3.40.50.300:FF:000398">
    <property type="entry name" value="Type IV pilus assembly ATPase PilB"/>
    <property type="match status" value="1"/>
</dbReference>
<dbReference type="Gene3D" id="3.30.450.90">
    <property type="match status" value="1"/>
</dbReference>
<dbReference type="CDD" id="cd01129">
    <property type="entry name" value="PulE-GspE-like"/>
    <property type="match status" value="1"/>
</dbReference>
<dbReference type="GO" id="GO:0005886">
    <property type="term" value="C:plasma membrane"/>
    <property type="evidence" value="ECO:0007669"/>
    <property type="project" value="TreeGrafter"/>
</dbReference>
<name>A0A4R7I5H7_9ACTN</name>
<evidence type="ECO:0000313" key="7">
    <source>
        <dbReference type="Proteomes" id="UP000294558"/>
    </source>
</evidence>
<dbReference type="Proteomes" id="UP000294558">
    <property type="component" value="Unassembled WGS sequence"/>
</dbReference>
<gene>
    <name evidence="6" type="ORF">BDK89_4135</name>
</gene>
<evidence type="ECO:0000256" key="1">
    <source>
        <dbReference type="ARBA" id="ARBA00006611"/>
    </source>
</evidence>
<keyword evidence="7" id="KW-1185">Reference proteome</keyword>
<comment type="similarity">
    <text evidence="1">Belongs to the GSP E family.</text>
</comment>
<dbReference type="InterPro" id="IPR037257">
    <property type="entry name" value="T2SS_E_N_sf"/>
</dbReference>
<sequence>MALRSKSKEDKKAPEAAADAPASGGAGEVPQGPSVEECAAVGQALVQGGNLAGERLAEALVDGEGDLWKFGNIILSKYGVGRAEYSQALGAACGVPVADARLDPDKELAEKIDEKVARKFFFVPFSEEGGKLTVWSADPAPKRRADAEAAAGQKFEWFATDPKAITSHMEQMWRSDADIGRLVASFQDADAASQAADDAVNEISLDDQAPVVQLVSRIVGQALRDRASDIHIEPLDKDVRVRYRIDGQLVEAVRLPHSAHNPLVSRLKIMSTMNIVEKRAPQDGQFSTTVDGRPLDVRVSTVATVFGEKVVMRLLDKSKSMVGLNELGMPRETYNAFSKIVHQPYGMVICAGPTGAGKTTTLYATLLEINSGGKNVTTIEDPVEYVFPGINQVGTNERAGLTFATGLKALLRQDPDVILVGEVRDADTARIAVQSALTGHFVLSSLHGNDSVAAVHRLLDMGIEAFLVASAVVAVVAQRLVRRICDNCKEEYEPTADEIAVFRQHSGGSDKVHFFRGAGCSYCSGTGYHGRIGVYELLKVTPELRRLIVGWATTEELRRLAVAQGMRTMLREAMQLVEDDVTTIPEVVKTLFAS</sequence>
<dbReference type="PANTHER" id="PTHR30258:SF2">
    <property type="entry name" value="COMG OPERON PROTEIN 1"/>
    <property type="match status" value="1"/>
</dbReference>
<dbReference type="PANTHER" id="PTHR30258">
    <property type="entry name" value="TYPE II SECRETION SYSTEM PROTEIN GSPE-RELATED"/>
    <property type="match status" value="1"/>
</dbReference>
<dbReference type="Gene3D" id="3.40.50.300">
    <property type="entry name" value="P-loop containing nucleotide triphosphate hydrolases"/>
    <property type="match status" value="1"/>
</dbReference>
<organism evidence="6 7">
    <name type="scientific">Ilumatobacter fluminis</name>
    <dbReference type="NCBI Taxonomy" id="467091"/>
    <lineage>
        <taxon>Bacteria</taxon>
        <taxon>Bacillati</taxon>
        <taxon>Actinomycetota</taxon>
        <taxon>Acidimicrobiia</taxon>
        <taxon>Acidimicrobiales</taxon>
        <taxon>Ilumatobacteraceae</taxon>
        <taxon>Ilumatobacter</taxon>
    </lineage>
</organism>
<proteinExistence type="inferred from homology"/>
<feature type="region of interest" description="Disordered" evidence="4">
    <location>
        <begin position="1"/>
        <end position="33"/>
    </location>
</feature>
<dbReference type="Pfam" id="PF00437">
    <property type="entry name" value="T2SSE"/>
    <property type="match status" value="1"/>
</dbReference>
<dbReference type="PROSITE" id="PS00662">
    <property type="entry name" value="T2SP_E"/>
    <property type="match status" value="1"/>
</dbReference>
<dbReference type="Pfam" id="PF05157">
    <property type="entry name" value="MshEN"/>
    <property type="match status" value="1"/>
</dbReference>
<keyword evidence="3" id="KW-0067">ATP-binding</keyword>
<dbReference type="SUPFAM" id="SSF52540">
    <property type="entry name" value="P-loop containing nucleoside triphosphate hydrolases"/>
    <property type="match status" value="1"/>
</dbReference>
<evidence type="ECO:0000256" key="3">
    <source>
        <dbReference type="ARBA" id="ARBA00022840"/>
    </source>
</evidence>
<dbReference type="AlphaFoldDB" id="A0A4R7I5H7"/>
<reference evidence="6 7" key="1">
    <citation type="submission" date="2019-03" db="EMBL/GenBank/DDBJ databases">
        <title>Sequencing the genomes of 1000 actinobacteria strains.</title>
        <authorList>
            <person name="Klenk H.-P."/>
        </authorList>
    </citation>
    <scope>NUCLEOTIDE SEQUENCE [LARGE SCALE GENOMIC DNA]</scope>
    <source>
        <strain evidence="6 7">DSM 18936</strain>
    </source>
</reference>
<dbReference type="EMBL" id="SOAU01000001">
    <property type="protein sequence ID" value="TDT18514.1"/>
    <property type="molecule type" value="Genomic_DNA"/>
</dbReference>
<dbReference type="FunFam" id="3.30.450.90:FF:000001">
    <property type="entry name" value="Type II secretion system ATPase GspE"/>
    <property type="match status" value="1"/>
</dbReference>
<dbReference type="GO" id="GO:0005524">
    <property type="term" value="F:ATP binding"/>
    <property type="evidence" value="ECO:0007669"/>
    <property type="project" value="UniProtKB-KW"/>
</dbReference>
<dbReference type="GO" id="GO:0016887">
    <property type="term" value="F:ATP hydrolysis activity"/>
    <property type="evidence" value="ECO:0007669"/>
    <property type="project" value="TreeGrafter"/>
</dbReference>
<feature type="domain" description="Bacterial type II secretion system protein E" evidence="5">
    <location>
        <begin position="411"/>
        <end position="425"/>
    </location>
</feature>
<dbReference type="InterPro" id="IPR007831">
    <property type="entry name" value="T2SS_GspE_N"/>
</dbReference>
<evidence type="ECO:0000259" key="5">
    <source>
        <dbReference type="PROSITE" id="PS00662"/>
    </source>
</evidence>
<dbReference type="InterPro" id="IPR001482">
    <property type="entry name" value="T2SS/T4SS_dom"/>
</dbReference>
<dbReference type="SUPFAM" id="SSF160246">
    <property type="entry name" value="EspE N-terminal domain-like"/>
    <property type="match status" value="1"/>
</dbReference>
<dbReference type="InterPro" id="IPR027417">
    <property type="entry name" value="P-loop_NTPase"/>
</dbReference>
<protein>
    <submittedName>
        <fullName evidence="6">Type II secretion system protein E (GspE)</fullName>
    </submittedName>
</protein>
<comment type="caution">
    <text evidence="6">The sequence shown here is derived from an EMBL/GenBank/DDBJ whole genome shotgun (WGS) entry which is preliminary data.</text>
</comment>
<feature type="compositionally biased region" description="Basic and acidic residues" evidence="4">
    <location>
        <begin position="1"/>
        <end position="14"/>
    </location>
</feature>
<evidence type="ECO:0000313" key="6">
    <source>
        <dbReference type="EMBL" id="TDT18514.1"/>
    </source>
</evidence>
<evidence type="ECO:0000256" key="2">
    <source>
        <dbReference type="ARBA" id="ARBA00022741"/>
    </source>
</evidence>
<keyword evidence="2" id="KW-0547">Nucleotide-binding</keyword>